<feature type="chain" id="PRO_5047274405" evidence="1">
    <location>
        <begin position="27"/>
        <end position="293"/>
    </location>
</feature>
<dbReference type="RefSeq" id="WP_316700958.1">
    <property type="nucleotide sequence ID" value="NZ_CP136336.1"/>
</dbReference>
<organism evidence="2 3">
    <name type="scientific">Piscinibacter gummiphilus</name>
    <dbReference type="NCBI Taxonomy" id="946333"/>
    <lineage>
        <taxon>Bacteria</taxon>
        <taxon>Pseudomonadati</taxon>
        <taxon>Pseudomonadota</taxon>
        <taxon>Betaproteobacteria</taxon>
        <taxon>Burkholderiales</taxon>
        <taxon>Sphaerotilaceae</taxon>
        <taxon>Piscinibacter</taxon>
    </lineage>
</organism>
<evidence type="ECO:0000256" key="1">
    <source>
        <dbReference type="SAM" id="SignalP"/>
    </source>
</evidence>
<dbReference type="Proteomes" id="UP001303946">
    <property type="component" value="Chromosome"/>
</dbReference>
<name>A0ABZ0CYY8_9BURK</name>
<gene>
    <name evidence="2" type="ORF">RXV79_25540</name>
</gene>
<dbReference type="Gene3D" id="3.40.50.1820">
    <property type="entry name" value="alpha/beta hydrolase"/>
    <property type="match status" value="1"/>
</dbReference>
<keyword evidence="1" id="KW-0732">Signal</keyword>
<dbReference type="EMBL" id="CP136336">
    <property type="protein sequence ID" value="WOB08250.1"/>
    <property type="molecule type" value="Genomic_DNA"/>
</dbReference>
<proteinExistence type="predicted"/>
<reference evidence="2 3" key="1">
    <citation type="submission" date="2023-10" db="EMBL/GenBank/DDBJ databases">
        <title>Bacteria for the degradation of biodegradable plastic PBAT(Polybutylene adipate terephthalate).</title>
        <authorList>
            <person name="Weon H.-Y."/>
            <person name="Yeon J."/>
        </authorList>
    </citation>
    <scope>NUCLEOTIDE SEQUENCE [LARGE SCALE GENOMIC DNA]</scope>
    <source>
        <strain evidence="2 3">SBD 7-3</strain>
    </source>
</reference>
<protein>
    <submittedName>
        <fullName evidence="2">Uncharacterized protein</fullName>
    </submittedName>
</protein>
<feature type="signal peptide" evidence="1">
    <location>
        <begin position="1"/>
        <end position="26"/>
    </location>
</feature>
<accession>A0ABZ0CYY8</accession>
<evidence type="ECO:0000313" key="2">
    <source>
        <dbReference type="EMBL" id="WOB08250.1"/>
    </source>
</evidence>
<sequence>MSTIGKRLLQLGIAVLATSASVSALAQTAFTSSYRGGTSSLCTSSYTITGYEPSTSGKYPVYIHTVGTGEDYNSELTMTQVKAMAAKGFVAASVEYASGSFGSCSTIGAKARCIFNGSNSNSAIAKLCARAKADCSKGVVTGGLSQGSIVSVLSRNYDSRIRASYGQGTGTNYSIYNLSSCMNNGGHTQAADRIRIVNGESDSFVGPTASNVRTASQAITGLSCGSSALSCFRSNGSGWYIVKGAEVEDGSADHCYMLVGGCTARTLDNGFKTGSAAWQMDANQNWLKSFVTP</sequence>
<keyword evidence="3" id="KW-1185">Reference proteome</keyword>
<dbReference type="InterPro" id="IPR029058">
    <property type="entry name" value="AB_hydrolase_fold"/>
</dbReference>
<evidence type="ECO:0000313" key="3">
    <source>
        <dbReference type="Proteomes" id="UP001303946"/>
    </source>
</evidence>